<dbReference type="Gene3D" id="3.30.1330.30">
    <property type="match status" value="1"/>
</dbReference>
<dbReference type="SUPFAM" id="SSF55315">
    <property type="entry name" value="L30e-like"/>
    <property type="match status" value="1"/>
</dbReference>
<accession>A0A1G7UQC7</accession>
<dbReference type="SMART" id="SM00967">
    <property type="entry name" value="SpoU_sub_bind"/>
    <property type="match status" value="1"/>
</dbReference>
<dbReference type="InterPro" id="IPR053888">
    <property type="entry name" value="MRM3-like_sub_bind"/>
</dbReference>
<feature type="domain" description="RNA 2-O ribose methyltransferase substrate binding" evidence="4">
    <location>
        <begin position="39"/>
        <end position="113"/>
    </location>
</feature>
<gene>
    <name evidence="5" type="ORF">SAMN05421791_11130</name>
</gene>
<dbReference type="Proteomes" id="UP000199708">
    <property type="component" value="Unassembled WGS sequence"/>
</dbReference>
<evidence type="ECO:0000313" key="5">
    <source>
        <dbReference type="EMBL" id="SDG49548.1"/>
    </source>
</evidence>
<dbReference type="CDD" id="cd18095">
    <property type="entry name" value="SpoU-like_rRNA-MTase"/>
    <property type="match status" value="1"/>
</dbReference>
<reference evidence="5 6" key="1">
    <citation type="submission" date="2016-10" db="EMBL/GenBank/DDBJ databases">
        <authorList>
            <person name="de Groot N.N."/>
        </authorList>
    </citation>
    <scope>NUCLEOTIDE SEQUENCE [LARGE SCALE GENOMIC DNA]</scope>
    <source>
        <strain evidence="5 6">ATCC BAA-466</strain>
    </source>
</reference>
<dbReference type="Pfam" id="PF22435">
    <property type="entry name" value="MRM3-like_sub_bind"/>
    <property type="match status" value="1"/>
</dbReference>
<proteinExistence type="inferred from homology"/>
<keyword evidence="2 5" id="KW-0489">Methyltransferase</keyword>
<keyword evidence="3 5" id="KW-0808">Transferase</keyword>
<dbReference type="Pfam" id="PF00588">
    <property type="entry name" value="SpoU_methylase"/>
    <property type="match status" value="1"/>
</dbReference>
<evidence type="ECO:0000313" key="6">
    <source>
        <dbReference type="Proteomes" id="UP000199708"/>
    </source>
</evidence>
<dbReference type="InterPro" id="IPR001537">
    <property type="entry name" value="SpoU_MeTrfase"/>
</dbReference>
<dbReference type="InterPro" id="IPR029026">
    <property type="entry name" value="tRNA_m1G_MTases_N"/>
</dbReference>
<dbReference type="AlphaFoldDB" id="A0A1G7UQC7"/>
<dbReference type="STRING" id="120956.SAMN05421791_11130"/>
<evidence type="ECO:0000256" key="3">
    <source>
        <dbReference type="ARBA" id="ARBA00022679"/>
    </source>
</evidence>
<dbReference type="EMBL" id="FNCK01000011">
    <property type="protein sequence ID" value="SDG49548.1"/>
    <property type="molecule type" value="Genomic_DNA"/>
</dbReference>
<evidence type="ECO:0000256" key="1">
    <source>
        <dbReference type="ARBA" id="ARBA00007228"/>
    </source>
</evidence>
<dbReference type="GO" id="GO:0005737">
    <property type="term" value="C:cytoplasm"/>
    <property type="evidence" value="ECO:0007669"/>
    <property type="project" value="UniProtKB-ARBA"/>
</dbReference>
<comment type="similarity">
    <text evidence="1">Belongs to the class IV-like SAM-binding methyltransferase superfamily. RNA methyltransferase TrmH family.</text>
</comment>
<dbReference type="InterPro" id="IPR029028">
    <property type="entry name" value="Alpha/beta_knot_MTases"/>
</dbReference>
<keyword evidence="6" id="KW-1185">Reference proteome</keyword>
<dbReference type="GO" id="GO:0032259">
    <property type="term" value="P:methylation"/>
    <property type="evidence" value="ECO:0007669"/>
    <property type="project" value="UniProtKB-KW"/>
</dbReference>
<dbReference type="PANTHER" id="PTHR43191:SF2">
    <property type="entry name" value="RRNA METHYLTRANSFERASE 3, MITOCHONDRIAL"/>
    <property type="match status" value="1"/>
</dbReference>
<name>A0A1G7UQC7_9LACT</name>
<dbReference type="InterPro" id="IPR013123">
    <property type="entry name" value="SpoU_subst-bd"/>
</dbReference>
<dbReference type="GO" id="GO:0003723">
    <property type="term" value="F:RNA binding"/>
    <property type="evidence" value="ECO:0007669"/>
    <property type="project" value="InterPro"/>
</dbReference>
<protein>
    <submittedName>
        <fullName evidence="5">RNA methyltransferase, TrmH family</fullName>
    </submittedName>
</protein>
<dbReference type="InterPro" id="IPR051259">
    <property type="entry name" value="rRNA_Methyltransferase"/>
</dbReference>
<dbReference type="InterPro" id="IPR029064">
    <property type="entry name" value="Ribosomal_eL30-like_sf"/>
</dbReference>
<organism evidence="5 6">
    <name type="scientific">Facklamia miroungae</name>
    <dbReference type="NCBI Taxonomy" id="120956"/>
    <lineage>
        <taxon>Bacteria</taxon>
        <taxon>Bacillati</taxon>
        <taxon>Bacillota</taxon>
        <taxon>Bacilli</taxon>
        <taxon>Lactobacillales</taxon>
        <taxon>Aerococcaceae</taxon>
        <taxon>Facklamia</taxon>
    </lineage>
</organism>
<dbReference type="PANTHER" id="PTHR43191">
    <property type="entry name" value="RRNA METHYLTRANSFERASE 3"/>
    <property type="match status" value="1"/>
</dbReference>
<evidence type="ECO:0000256" key="2">
    <source>
        <dbReference type="ARBA" id="ARBA00022603"/>
    </source>
</evidence>
<dbReference type="GO" id="GO:0008173">
    <property type="term" value="F:RNA methyltransferase activity"/>
    <property type="evidence" value="ECO:0007669"/>
    <property type="project" value="InterPro"/>
</dbReference>
<dbReference type="SUPFAM" id="SSF75217">
    <property type="entry name" value="alpha/beta knot"/>
    <property type="match status" value="1"/>
</dbReference>
<sequence>MKKKGETTVEYIQSKQNQRIKDYRKLHLAKNRKKTGKYLIEGEHLLEEALAYHASIEVVLVTSSYYESHVNDIDPINQSSTEILILSDEVMDSLAFTQHTQGVMALVKKESDKFSNKELIGSHYLLCDGIQDPGNLGTMIRTADAAGFDGVLLAEGCVDLYNDKVIRASQGSLWHLPIYETSNDQLLKAIQTAKLPIYCTAVNQDAEDYRKHIGSKCVLVLGNEGQGVGTYWMKEAEKSVYIPMPGKAESLNVSIAAGILMFAWKQWQGEPNNH</sequence>
<dbReference type="GO" id="GO:0006396">
    <property type="term" value="P:RNA processing"/>
    <property type="evidence" value="ECO:0007669"/>
    <property type="project" value="InterPro"/>
</dbReference>
<dbReference type="Gene3D" id="3.40.1280.10">
    <property type="match status" value="1"/>
</dbReference>
<evidence type="ECO:0000259" key="4">
    <source>
        <dbReference type="SMART" id="SM00967"/>
    </source>
</evidence>